<organism evidence="2 3">
    <name type="scientific">Skermanella stibiiresistens SB22</name>
    <dbReference type="NCBI Taxonomy" id="1385369"/>
    <lineage>
        <taxon>Bacteria</taxon>
        <taxon>Pseudomonadati</taxon>
        <taxon>Pseudomonadota</taxon>
        <taxon>Alphaproteobacteria</taxon>
        <taxon>Rhodospirillales</taxon>
        <taxon>Azospirillaceae</taxon>
        <taxon>Skermanella</taxon>
    </lineage>
</organism>
<feature type="region of interest" description="Disordered" evidence="1">
    <location>
        <begin position="1"/>
        <end position="39"/>
    </location>
</feature>
<keyword evidence="3" id="KW-1185">Reference proteome</keyword>
<dbReference type="Proteomes" id="UP000019486">
    <property type="component" value="Unassembled WGS sequence"/>
</dbReference>
<dbReference type="AlphaFoldDB" id="W9GVQ4"/>
<dbReference type="Pfam" id="PF11379">
    <property type="entry name" value="DUF3182"/>
    <property type="match status" value="1"/>
</dbReference>
<dbReference type="STRING" id="1385369.N825_25635"/>
<accession>W9GVQ4</accession>
<evidence type="ECO:0000256" key="1">
    <source>
        <dbReference type="SAM" id="MobiDB-lite"/>
    </source>
</evidence>
<dbReference type="InterPro" id="IPR021519">
    <property type="entry name" value="DUF3182"/>
</dbReference>
<name>W9GVQ4_9PROT</name>
<dbReference type="EMBL" id="AVFL01000037">
    <property type="protein sequence ID" value="EWY36706.1"/>
    <property type="molecule type" value="Genomic_DNA"/>
</dbReference>
<gene>
    <name evidence="2" type="ORF">N825_25635</name>
</gene>
<reference evidence="2 3" key="1">
    <citation type="submission" date="2013-08" db="EMBL/GenBank/DDBJ databases">
        <title>The genome sequence of Skermanella stibiiresistens.</title>
        <authorList>
            <person name="Zhu W."/>
            <person name="Wang G."/>
        </authorList>
    </citation>
    <scope>NUCLEOTIDE SEQUENCE [LARGE SCALE GENOMIC DNA]</scope>
    <source>
        <strain evidence="2 3">SB22</strain>
    </source>
</reference>
<dbReference type="PATRIC" id="fig|1385369.3.peg.6253"/>
<protein>
    <submittedName>
        <fullName evidence="2">Biotin carboxylase</fullName>
    </submittedName>
</protein>
<proteinExistence type="predicted"/>
<feature type="compositionally biased region" description="Low complexity" evidence="1">
    <location>
        <begin position="8"/>
        <end position="23"/>
    </location>
</feature>
<evidence type="ECO:0000313" key="3">
    <source>
        <dbReference type="Proteomes" id="UP000019486"/>
    </source>
</evidence>
<evidence type="ECO:0000313" key="2">
    <source>
        <dbReference type="EMBL" id="EWY36706.1"/>
    </source>
</evidence>
<dbReference type="SUPFAM" id="SSF56059">
    <property type="entry name" value="Glutathione synthetase ATP-binding domain-like"/>
    <property type="match status" value="1"/>
</dbReference>
<sequence>MNKEGFTERSSTMTTSTSQTHGTVVGYPTIARAKRRPHETETRALISRKLAALKGCGFAGDFDPSRTYPGPLYHVPDETLVEPGIADRLGIRSEHDLFGGVVPHAFVATKAITHPLVDPAAAAPAGWSHAFASRIADAVLAGFTVFSEADAHIAFAKLLAEGPVRIKPVHEKGGQGQSVARTEAELTEALAVIDRDELAACGLVLEENLAEVETHSVGQVRVADLTVSYFGTQRLTPNNRGVQVYGGTELLAVRGGYAELTKLDLPEAAKTAITQACAYDTAAMETFPGMFVSRRNYDIAVGFDAKGRHRSGVLEQSWRLGGASGAEIAALEGFRANPRAMALRTATVELYGEGRQPPSDATIYFHGVDEHAGPLLKYTVTERP</sequence>
<comment type="caution">
    <text evidence="2">The sequence shown here is derived from an EMBL/GenBank/DDBJ whole genome shotgun (WGS) entry which is preliminary data.</text>
</comment>